<gene>
    <name evidence="1" type="ORF">DVR12_18945</name>
</gene>
<evidence type="ECO:0000313" key="2">
    <source>
        <dbReference type="Proteomes" id="UP000260644"/>
    </source>
</evidence>
<sequence length="171" mass="19291">MSAIRFPVASLFSVTVCITACNNPSPPVKNVVAEKRVVPTDTMIASEEAIQTDSITSWSSFQVFEGQYPSESKLLDTPPLKARFNALVGKARKTFLERLKVTPPIEIQNHVLFDQGYMPGKSRYDEAAIAVDFDKDVIYIGFTINKNLIVFSEKGDTDYPEQFLQWMQQFQ</sequence>
<name>A0A3E1Y6W2_9BACT</name>
<dbReference type="OrthoDB" id="673194at2"/>
<reference evidence="1 2" key="1">
    <citation type="submission" date="2018-07" db="EMBL/GenBank/DDBJ databases">
        <title>Chitinophaga K2CV101002-2 sp. nov., isolated from a monsoon evergreen broad-leaved forest soil.</title>
        <authorList>
            <person name="Lv Y."/>
        </authorList>
    </citation>
    <scope>NUCLEOTIDE SEQUENCE [LARGE SCALE GENOMIC DNA]</scope>
    <source>
        <strain evidence="1 2">GDMCC 1.1288</strain>
    </source>
</reference>
<keyword evidence="2" id="KW-1185">Reference proteome</keyword>
<organism evidence="1 2">
    <name type="scientific">Chitinophaga silvatica</name>
    <dbReference type="NCBI Taxonomy" id="2282649"/>
    <lineage>
        <taxon>Bacteria</taxon>
        <taxon>Pseudomonadati</taxon>
        <taxon>Bacteroidota</taxon>
        <taxon>Chitinophagia</taxon>
        <taxon>Chitinophagales</taxon>
        <taxon>Chitinophagaceae</taxon>
        <taxon>Chitinophaga</taxon>
    </lineage>
</organism>
<dbReference type="EMBL" id="QPMM01000010">
    <property type="protein sequence ID" value="RFS20641.1"/>
    <property type="molecule type" value="Genomic_DNA"/>
</dbReference>
<evidence type="ECO:0000313" key="1">
    <source>
        <dbReference type="EMBL" id="RFS20641.1"/>
    </source>
</evidence>
<dbReference type="AlphaFoldDB" id="A0A3E1Y6W2"/>
<accession>A0A3E1Y6W2</accession>
<dbReference type="RefSeq" id="WP_116977359.1">
    <property type="nucleotide sequence ID" value="NZ_QPMM01000010.1"/>
</dbReference>
<dbReference type="Proteomes" id="UP000260644">
    <property type="component" value="Unassembled WGS sequence"/>
</dbReference>
<protein>
    <submittedName>
        <fullName evidence="1">Uncharacterized protein</fullName>
    </submittedName>
</protein>
<comment type="caution">
    <text evidence="1">The sequence shown here is derived from an EMBL/GenBank/DDBJ whole genome shotgun (WGS) entry which is preliminary data.</text>
</comment>
<proteinExistence type="predicted"/>